<evidence type="ECO:0000313" key="7">
    <source>
        <dbReference type="Proteomes" id="UP000267164"/>
    </source>
</evidence>
<evidence type="ECO:0000256" key="2">
    <source>
        <dbReference type="ARBA" id="ARBA00023125"/>
    </source>
</evidence>
<organism evidence="6 7">
    <name type="scientific">Nocardia yunnanensis</name>
    <dbReference type="NCBI Taxonomy" id="2382165"/>
    <lineage>
        <taxon>Bacteria</taxon>
        <taxon>Bacillati</taxon>
        <taxon>Actinomycetota</taxon>
        <taxon>Actinomycetes</taxon>
        <taxon>Mycobacteriales</taxon>
        <taxon>Nocardiaceae</taxon>
        <taxon>Nocardia</taxon>
    </lineage>
</organism>
<dbReference type="GO" id="GO:0000976">
    <property type="term" value="F:transcription cis-regulatory region binding"/>
    <property type="evidence" value="ECO:0007669"/>
    <property type="project" value="TreeGrafter"/>
</dbReference>
<evidence type="ECO:0000259" key="5">
    <source>
        <dbReference type="PROSITE" id="PS50977"/>
    </source>
</evidence>
<feature type="domain" description="HTH tetR-type" evidence="5">
    <location>
        <begin position="6"/>
        <end position="65"/>
    </location>
</feature>
<keyword evidence="1" id="KW-0805">Transcription regulation</keyword>
<dbReference type="InterPro" id="IPR050109">
    <property type="entry name" value="HTH-type_TetR-like_transc_reg"/>
</dbReference>
<dbReference type="Pfam" id="PF21597">
    <property type="entry name" value="TetR_C_43"/>
    <property type="match status" value="1"/>
</dbReference>
<evidence type="ECO:0000256" key="4">
    <source>
        <dbReference type="PROSITE-ProRule" id="PRU00335"/>
    </source>
</evidence>
<protein>
    <submittedName>
        <fullName evidence="6">TetR/AcrR family transcriptional regulator</fullName>
    </submittedName>
</protein>
<evidence type="ECO:0000256" key="1">
    <source>
        <dbReference type="ARBA" id="ARBA00023015"/>
    </source>
</evidence>
<proteinExistence type="predicted"/>
<sequence>MRADARRNYERIVSTAQQAFTELGPDAALEEIARRAGVGIGTLYRHFPSREVLIEAVYRSNIEALSARAGVLLETHSPETAFEYWLREHVAWVRLNRVLATTLKAGMDRNTPTFQLCRTVITAAAAQLLDAARAVDAIRPDIEAADLLRLAHGIGIACESTTPEATERMVAVTIAGLRSRD</sequence>
<dbReference type="InterPro" id="IPR036271">
    <property type="entry name" value="Tet_transcr_reg_TetR-rel_C_sf"/>
</dbReference>
<dbReference type="Pfam" id="PF00440">
    <property type="entry name" value="TetR_N"/>
    <property type="match status" value="1"/>
</dbReference>
<dbReference type="InterPro" id="IPR001647">
    <property type="entry name" value="HTH_TetR"/>
</dbReference>
<dbReference type="GO" id="GO:0003700">
    <property type="term" value="F:DNA-binding transcription factor activity"/>
    <property type="evidence" value="ECO:0007669"/>
    <property type="project" value="TreeGrafter"/>
</dbReference>
<dbReference type="PANTHER" id="PTHR30055">
    <property type="entry name" value="HTH-TYPE TRANSCRIPTIONAL REGULATOR RUTR"/>
    <property type="match status" value="1"/>
</dbReference>
<dbReference type="EMBL" id="CP032568">
    <property type="protein sequence ID" value="AYF76743.1"/>
    <property type="molecule type" value="Genomic_DNA"/>
</dbReference>
<dbReference type="SUPFAM" id="SSF48498">
    <property type="entry name" value="Tetracyclin repressor-like, C-terminal domain"/>
    <property type="match status" value="1"/>
</dbReference>
<dbReference type="PROSITE" id="PS50977">
    <property type="entry name" value="HTH_TETR_2"/>
    <property type="match status" value="1"/>
</dbReference>
<gene>
    <name evidence="6" type="ORF">D7D52_26305</name>
</gene>
<evidence type="ECO:0000256" key="3">
    <source>
        <dbReference type="ARBA" id="ARBA00023163"/>
    </source>
</evidence>
<dbReference type="OrthoDB" id="9795011at2"/>
<accession>A0A386ZHS2</accession>
<name>A0A386ZHS2_9NOCA</name>
<dbReference type="Gene3D" id="1.10.357.10">
    <property type="entry name" value="Tetracycline Repressor, domain 2"/>
    <property type="match status" value="1"/>
</dbReference>
<dbReference type="SUPFAM" id="SSF46689">
    <property type="entry name" value="Homeodomain-like"/>
    <property type="match status" value="1"/>
</dbReference>
<reference evidence="6 7" key="1">
    <citation type="submission" date="2018-09" db="EMBL/GenBank/DDBJ databases">
        <title>Nocardia yunnanensis sp. nov., an actinomycete isolated from a soil sample.</title>
        <authorList>
            <person name="Zhang J."/>
        </authorList>
    </citation>
    <scope>NUCLEOTIDE SEQUENCE [LARGE SCALE GENOMIC DNA]</scope>
    <source>
        <strain evidence="6 7">CFHS0054</strain>
    </source>
</reference>
<evidence type="ECO:0000313" key="6">
    <source>
        <dbReference type="EMBL" id="AYF76743.1"/>
    </source>
</evidence>
<dbReference type="InterPro" id="IPR009057">
    <property type="entry name" value="Homeodomain-like_sf"/>
</dbReference>
<keyword evidence="2 4" id="KW-0238">DNA-binding</keyword>
<dbReference type="Proteomes" id="UP000267164">
    <property type="component" value="Chromosome"/>
</dbReference>
<dbReference type="PANTHER" id="PTHR30055:SF234">
    <property type="entry name" value="HTH-TYPE TRANSCRIPTIONAL REGULATOR BETI"/>
    <property type="match status" value="1"/>
</dbReference>
<dbReference type="InterPro" id="IPR049445">
    <property type="entry name" value="TetR_SbtR-like_C"/>
</dbReference>
<feature type="DNA-binding region" description="H-T-H motif" evidence="4">
    <location>
        <begin position="28"/>
        <end position="47"/>
    </location>
</feature>
<keyword evidence="3" id="KW-0804">Transcription</keyword>
<dbReference type="PRINTS" id="PR00455">
    <property type="entry name" value="HTHTETR"/>
</dbReference>
<dbReference type="AlphaFoldDB" id="A0A386ZHS2"/>
<dbReference type="KEGG" id="nyu:D7D52_26305"/>
<keyword evidence="7" id="KW-1185">Reference proteome</keyword>